<dbReference type="EMBL" id="CP076133">
    <property type="protein sequence ID" value="QWG05059.1"/>
    <property type="molecule type" value="Genomic_DNA"/>
</dbReference>
<accession>A0AAX1NC13</accession>
<dbReference type="Gene3D" id="3.40.30.10">
    <property type="entry name" value="Glutaredoxin"/>
    <property type="match status" value="1"/>
</dbReference>
<dbReference type="RefSeq" id="WP_169662261.1">
    <property type="nucleotide sequence ID" value="NZ_CP076133.1"/>
</dbReference>
<feature type="signal peptide" evidence="1">
    <location>
        <begin position="1"/>
        <end position="19"/>
    </location>
</feature>
<evidence type="ECO:0000313" key="3">
    <source>
        <dbReference type="Proteomes" id="UP000678679"/>
    </source>
</evidence>
<evidence type="ECO:0000256" key="1">
    <source>
        <dbReference type="SAM" id="SignalP"/>
    </source>
</evidence>
<reference evidence="2 3" key="1">
    <citation type="submission" date="2021-05" db="EMBL/GenBank/DDBJ databases">
        <title>Comparative genomic studies on the polysaccharide-degrading batcterial strains of the Flammeovirga genus.</title>
        <authorList>
            <person name="Zewei F."/>
            <person name="Zheng Z."/>
            <person name="Yu L."/>
            <person name="Ruyue G."/>
            <person name="Yanhong M."/>
            <person name="Yuanyuan C."/>
            <person name="Jingyan G."/>
            <person name="Wenjun H."/>
        </authorList>
    </citation>
    <scope>NUCLEOTIDE SEQUENCE [LARGE SCALE GENOMIC DNA]</scope>
    <source>
        <strain evidence="2 3">NBRC:100898</strain>
    </source>
</reference>
<dbReference type="Proteomes" id="UP000678679">
    <property type="component" value="Chromosome 2"/>
</dbReference>
<protein>
    <recommendedName>
        <fullName evidence="4">DUF5106 domain-containing protein</fullName>
    </recommendedName>
</protein>
<dbReference type="AlphaFoldDB" id="A0AAX1NC13"/>
<proteinExistence type="predicted"/>
<keyword evidence="3" id="KW-1185">Reference proteome</keyword>
<name>A0AAX1NC13_9BACT</name>
<gene>
    <name evidence="2" type="ORF">KMW28_21790</name>
</gene>
<evidence type="ECO:0008006" key="4">
    <source>
        <dbReference type="Google" id="ProtNLM"/>
    </source>
</evidence>
<evidence type="ECO:0000313" key="2">
    <source>
        <dbReference type="EMBL" id="QWG05059.1"/>
    </source>
</evidence>
<keyword evidence="1" id="KW-0732">Signal</keyword>
<feature type="chain" id="PRO_5043555972" description="DUF5106 domain-containing protein" evidence="1">
    <location>
        <begin position="20"/>
        <end position="268"/>
    </location>
</feature>
<dbReference type="KEGG" id="fya:KMW28_21790"/>
<organism evidence="2 3">
    <name type="scientific">Flammeovirga yaeyamensis</name>
    <dbReference type="NCBI Taxonomy" id="367791"/>
    <lineage>
        <taxon>Bacteria</taxon>
        <taxon>Pseudomonadati</taxon>
        <taxon>Bacteroidota</taxon>
        <taxon>Cytophagia</taxon>
        <taxon>Cytophagales</taxon>
        <taxon>Flammeovirgaceae</taxon>
        <taxon>Flammeovirga</taxon>
    </lineage>
</organism>
<sequence>MKYLIFTLILITTYFPVKAQEVESNYTATFWSNNSIEKINDETLTHKLILEYLYGMREFSDDMIYMEIYRFISHKSQNKHTLVYYLNTFDDLLFQPTSKSRYVPFYELIANIYLKHSDISELYKKRLIYQLENINKNGQGTIATNFRYEHDGKINHLFDLKSPFTLVIFTNSESNNCINNYKAMSKSKDIERAIDKGYLKVLMIENSGKPTEYKNEKWIWGSDIDQLIEKDDLYYTPSLPSIYLLDKDKRIYFKDASLEKINGIFESL</sequence>